<dbReference type="PANTHER" id="PTHR40072:SF1">
    <property type="entry name" value="MOLYBDOPTERIN-GUANINE DINUCLEOTIDE BIOSYNTHESIS ADAPTER PROTEIN"/>
    <property type="match status" value="1"/>
</dbReference>
<evidence type="ECO:0000313" key="2">
    <source>
        <dbReference type="EMBL" id="MFC4404838.1"/>
    </source>
</evidence>
<feature type="domain" description="Molybdopterin-guanine dinucleotide biosynthesis protein B (MobB)" evidence="1">
    <location>
        <begin position="3"/>
        <end position="127"/>
    </location>
</feature>
<proteinExistence type="predicted"/>
<dbReference type="RefSeq" id="WP_390253843.1">
    <property type="nucleotide sequence ID" value="NZ_JBHSDT010000008.1"/>
</dbReference>
<dbReference type="InterPro" id="IPR004435">
    <property type="entry name" value="MobB_dom"/>
</dbReference>
<dbReference type="InterPro" id="IPR027417">
    <property type="entry name" value="P-loop_NTPase"/>
</dbReference>
<dbReference type="NCBIfam" id="TIGR00176">
    <property type="entry name" value="mobB"/>
    <property type="match status" value="1"/>
</dbReference>
<comment type="caution">
    <text evidence="2">The sequence shown here is derived from an EMBL/GenBank/DDBJ whole genome shotgun (WGS) entry which is preliminary data.</text>
</comment>
<evidence type="ECO:0000259" key="1">
    <source>
        <dbReference type="Pfam" id="PF03205"/>
    </source>
</evidence>
<dbReference type="Gene3D" id="3.40.50.300">
    <property type="entry name" value="P-loop containing nucleotide triphosphate hydrolases"/>
    <property type="match status" value="1"/>
</dbReference>
<dbReference type="PANTHER" id="PTHR40072">
    <property type="entry name" value="MOLYBDOPTERIN-GUANINE DINUCLEOTIDE BIOSYNTHESIS ADAPTER PROTEIN-RELATED"/>
    <property type="match status" value="1"/>
</dbReference>
<accession>A0ABV8X0A8</accession>
<gene>
    <name evidence="2" type="primary">mobB</name>
    <name evidence="2" type="ORF">ACFOY7_17340</name>
</gene>
<evidence type="ECO:0000313" key="3">
    <source>
        <dbReference type="Proteomes" id="UP001595882"/>
    </source>
</evidence>
<dbReference type="EMBL" id="JBHSDT010000008">
    <property type="protein sequence ID" value="MFC4404838.1"/>
    <property type="molecule type" value="Genomic_DNA"/>
</dbReference>
<keyword evidence="3" id="KW-1185">Reference proteome</keyword>
<reference evidence="3" key="1">
    <citation type="journal article" date="2019" name="Int. J. Syst. Evol. Microbiol.">
        <title>The Global Catalogue of Microorganisms (GCM) 10K type strain sequencing project: providing services to taxonomists for standard genome sequencing and annotation.</title>
        <authorList>
            <consortium name="The Broad Institute Genomics Platform"/>
            <consortium name="The Broad Institute Genome Sequencing Center for Infectious Disease"/>
            <person name="Wu L."/>
            <person name="Ma J."/>
        </authorList>
    </citation>
    <scope>NUCLEOTIDE SEQUENCE [LARGE SCALE GENOMIC DNA]</scope>
    <source>
        <strain evidence="3">CCUG 37865</strain>
    </source>
</reference>
<sequence length="166" mass="19125">MYVIQLVGYKNSGKTTLAVELIKRLQQQGFNIATIKHHGHGGEPSFVENTDTASHWEAGATAAAVFGEETLQIKLWNDKISIERMLDFYKEFGVDITIMEGFKRLDYAKIVLIRDNSDNRLLDELANIQMVYSRDESIIHTSKPLYKDKELLFQEVQRQLDSFRIN</sequence>
<dbReference type="Proteomes" id="UP001595882">
    <property type="component" value="Unassembled WGS sequence"/>
</dbReference>
<organism evidence="2 3">
    <name type="scientific">Gracilibacillus xinjiangensis</name>
    <dbReference type="NCBI Taxonomy" id="1193282"/>
    <lineage>
        <taxon>Bacteria</taxon>
        <taxon>Bacillati</taxon>
        <taxon>Bacillota</taxon>
        <taxon>Bacilli</taxon>
        <taxon>Bacillales</taxon>
        <taxon>Bacillaceae</taxon>
        <taxon>Gracilibacillus</taxon>
    </lineage>
</organism>
<dbReference type="SUPFAM" id="SSF52540">
    <property type="entry name" value="P-loop containing nucleoside triphosphate hydrolases"/>
    <property type="match status" value="1"/>
</dbReference>
<protein>
    <submittedName>
        <fullName evidence="2">Molybdopterin-guanine dinucleotide biosynthesis protein B</fullName>
    </submittedName>
</protein>
<dbReference type="InterPro" id="IPR052539">
    <property type="entry name" value="MGD_biosynthesis_adapter"/>
</dbReference>
<dbReference type="Pfam" id="PF03205">
    <property type="entry name" value="MobB"/>
    <property type="match status" value="1"/>
</dbReference>
<name>A0ABV8X0A8_9BACI</name>